<organism evidence="1 2">
    <name type="scientific">Brassica rapa subsp. trilocularis</name>
    <dbReference type="NCBI Taxonomy" id="1813537"/>
    <lineage>
        <taxon>Eukaryota</taxon>
        <taxon>Viridiplantae</taxon>
        <taxon>Streptophyta</taxon>
        <taxon>Embryophyta</taxon>
        <taxon>Tracheophyta</taxon>
        <taxon>Spermatophyta</taxon>
        <taxon>Magnoliopsida</taxon>
        <taxon>eudicotyledons</taxon>
        <taxon>Gunneridae</taxon>
        <taxon>Pentapetalae</taxon>
        <taxon>rosids</taxon>
        <taxon>malvids</taxon>
        <taxon>Brassicales</taxon>
        <taxon>Brassicaceae</taxon>
        <taxon>Brassiceae</taxon>
        <taxon>Brassica</taxon>
    </lineage>
</organism>
<accession>A0ABQ7LBZ1</accession>
<evidence type="ECO:0000313" key="1">
    <source>
        <dbReference type="EMBL" id="KAG5382776.1"/>
    </source>
</evidence>
<dbReference type="Proteomes" id="UP000823674">
    <property type="component" value="Chromosome A09"/>
</dbReference>
<feature type="non-terminal residue" evidence="1">
    <location>
        <position position="88"/>
    </location>
</feature>
<sequence length="88" mass="10556">MVHRVIEAYDSWWSLLFEILCAWRRLMCAKQIISLVGTMKSVFFSRSVRPDDFRMTYRKIVHDFIPRFWSTLAYLGRLPRKSSDGRIP</sequence>
<gene>
    <name evidence="1" type="primary">A09p016550.1_BraROA</name>
    <name evidence="1" type="ORF">IGI04_034246</name>
</gene>
<keyword evidence="2" id="KW-1185">Reference proteome</keyword>
<name>A0ABQ7LBZ1_BRACM</name>
<dbReference type="EMBL" id="JADBGQ010000008">
    <property type="protein sequence ID" value="KAG5382776.1"/>
    <property type="molecule type" value="Genomic_DNA"/>
</dbReference>
<evidence type="ECO:0000313" key="2">
    <source>
        <dbReference type="Proteomes" id="UP000823674"/>
    </source>
</evidence>
<proteinExistence type="predicted"/>
<reference evidence="1 2" key="1">
    <citation type="submission" date="2021-03" db="EMBL/GenBank/DDBJ databases">
        <authorList>
            <person name="King G.J."/>
            <person name="Bancroft I."/>
            <person name="Baten A."/>
            <person name="Bloomfield J."/>
            <person name="Borpatragohain P."/>
            <person name="He Z."/>
            <person name="Irish N."/>
            <person name="Irwin J."/>
            <person name="Liu K."/>
            <person name="Mauleon R.P."/>
            <person name="Moore J."/>
            <person name="Morris R."/>
            <person name="Ostergaard L."/>
            <person name="Wang B."/>
            <person name="Wells R."/>
        </authorList>
    </citation>
    <scope>NUCLEOTIDE SEQUENCE [LARGE SCALE GENOMIC DNA]</scope>
    <source>
        <strain evidence="1">R-o-18</strain>
        <tissue evidence="1">Leaf</tissue>
    </source>
</reference>
<comment type="caution">
    <text evidence="1">The sequence shown here is derived from an EMBL/GenBank/DDBJ whole genome shotgun (WGS) entry which is preliminary data.</text>
</comment>
<protein>
    <submittedName>
        <fullName evidence="1">Uncharacterized protein</fullName>
    </submittedName>
</protein>